<dbReference type="RefSeq" id="WP_027305017.1">
    <property type="nucleotide sequence ID" value="NZ_CP020867.1"/>
</dbReference>
<sequence>MQELINHYLIYLELLPLLFIGIICGVYNCLHYNEYSEENQQVLTPFLLFIKYATSSCVVSSAIFFILDLANISYEARVGIAALVSFLGIDKAIEMIEKILNLKNHVK</sequence>
<dbReference type="eggNOG" id="ENOG5032J38">
    <property type="taxonomic scope" value="Bacteria"/>
</dbReference>
<proteinExistence type="predicted"/>
<feature type="transmembrane region" description="Helical" evidence="1">
    <location>
        <begin position="6"/>
        <end position="30"/>
    </location>
</feature>
<dbReference type="OrthoDB" id="10014234at2"/>
<evidence type="ECO:0000313" key="3">
    <source>
        <dbReference type="Proteomes" id="UP000192902"/>
    </source>
</evidence>
<reference evidence="2 3" key="1">
    <citation type="submission" date="2017-04" db="EMBL/GenBank/DDBJ databases">
        <title>Complete genome sequence of the Campylobacter cuniculorum type strain LMG24588.</title>
        <authorList>
            <person name="Miller W.G."/>
            <person name="Yee E."/>
            <person name="Revez J."/>
            <person name="Bono J.L."/>
            <person name="Rossi M."/>
        </authorList>
    </citation>
    <scope>NUCLEOTIDE SEQUENCE [LARGE SCALE GENOMIC DNA]</scope>
    <source>
        <strain evidence="2 3">LMG 24588</strain>
    </source>
</reference>
<evidence type="ECO:0000313" key="2">
    <source>
        <dbReference type="EMBL" id="ARJ55919.1"/>
    </source>
</evidence>
<dbReference type="EMBL" id="CP020867">
    <property type="protein sequence ID" value="ARJ55919.1"/>
    <property type="molecule type" value="Genomic_DNA"/>
</dbReference>
<feature type="transmembrane region" description="Helical" evidence="1">
    <location>
        <begin position="42"/>
        <end position="66"/>
    </location>
</feature>
<keyword evidence="1" id="KW-1133">Transmembrane helix</keyword>
<dbReference type="KEGG" id="ccun:CCUN_0264"/>
<protein>
    <submittedName>
        <fullName evidence="2">Uncharacterized protein</fullName>
    </submittedName>
</protein>
<dbReference type="STRING" id="1121267.CCUN_0264"/>
<organism evidence="2 3">
    <name type="scientific">Campylobacter cuniculorum DSM 23162 = LMG 24588</name>
    <dbReference type="NCBI Taxonomy" id="1121267"/>
    <lineage>
        <taxon>Bacteria</taxon>
        <taxon>Pseudomonadati</taxon>
        <taxon>Campylobacterota</taxon>
        <taxon>Epsilonproteobacteria</taxon>
        <taxon>Campylobacterales</taxon>
        <taxon>Campylobacteraceae</taxon>
        <taxon>Campylobacter</taxon>
    </lineage>
</organism>
<accession>A0A1W6BUZ7</accession>
<evidence type="ECO:0000256" key="1">
    <source>
        <dbReference type="SAM" id="Phobius"/>
    </source>
</evidence>
<keyword evidence="1" id="KW-0812">Transmembrane</keyword>
<gene>
    <name evidence="2" type="ORF">CCUN_0264</name>
</gene>
<dbReference type="Proteomes" id="UP000192902">
    <property type="component" value="Chromosome"/>
</dbReference>
<name>A0A1W6BUZ7_9BACT</name>
<dbReference type="AlphaFoldDB" id="A0A1W6BUZ7"/>
<keyword evidence="1" id="KW-0472">Membrane</keyword>